<dbReference type="Pfam" id="PF20426">
    <property type="entry name" value="NBCH_WD40"/>
    <property type="match status" value="1"/>
</dbReference>
<evidence type="ECO:0000256" key="1">
    <source>
        <dbReference type="ARBA" id="ARBA00004370"/>
    </source>
</evidence>
<dbReference type="GO" id="GO:0005829">
    <property type="term" value="C:cytosol"/>
    <property type="evidence" value="ECO:0007669"/>
    <property type="project" value="TreeGrafter"/>
</dbReference>
<evidence type="ECO:0000256" key="6">
    <source>
        <dbReference type="SAM" id="Phobius"/>
    </source>
</evidence>
<dbReference type="InterPro" id="IPR036372">
    <property type="entry name" value="BEACH_dom_sf"/>
</dbReference>
<dbReference type="PANTHER" id="PTHR13743">
    <property type="entry name" value="BEIGE/BEACH-RELATED"/>
    <property type="match status" value="1"/>
</dbReference>
<feature type="compositionally biased region" description="Polar residues" evidence="5">
    <location>
        <begin position="1077"/>
        <end position="1094"/>
    </location>
</feature>
<dbReference type="Proteomes" id="UP000007875">
    <property type="component" value="Unassembled WGS sequence"/>
</dbReference>
<evidence type="ECO:0008006" key="11">
    <source>
        <dbReference type="Google" id="ProtNLM"/>
    </source>
</evidence>
<dbReference type="PANTHER" id="PTHR13743:SF162">
    <property type="entry name" value="NEUROBEACHIN"/>
    <property type="match status" value="1"/>
</dbReference>
<dbReference type="Gene3D" id="2.60.120.200">
    <property type="match status" value="1"/>
</dbReference>
<dbReference type="Pfam" id="PF15787">
    <property type="entry name" value="DUF4704"/>
    <property type="match status" value="1"/>
</dbReference>
<keyword evidence="10" id="KW-1185">Reference proteome</keyword>
<feature type="region of interest" description="Disordered" evidence="5">
    <location>
        <begin position="1659"/>
        <end position="1715"/>
    </location>
</feature>
<proteinExistence type="predicted"/>
<feature type="compositionally biased region" description="Basic and acidic residues" evidence="5">
    <location>
        <begin position="1036"/>
        <end position="1048"/>
    </location>
</feature>
<dbReference type="InterPro" id="IPR010508">
    <property type="entry name" value="NBEA-like_DUF1088"/>
</dbReference>
<dbReference type="Pfam" id="PF06469">
    <property type="entry name" value="DUF1088"/>
    <property type="match status" value="1"/>
</dbReference>
<dbReference type="SUPFAM" id="SSF48371">
    <property type="entry name" value="ARM repeat"/>
    <property type="match status" value="1"/>
</dbReference>
<evidence type="ECO:0000313" key="10">
    <source>
        <dbReference type="Proteomes" id="UP000007875"/>
    </source>
</evidence>
<comment type="subcellular location">
    <subcellularLocation>
        <location evidence="1">Membrane</location>
    </subcellularLocation>
</comment>
<dbReference type="Pfam" id="PF14844">
    <property type="entry name" value="PH_BEACH"/>
    <property type="match status" value="1"/>
</dbReference>
<dbReference type="InterPro" id="IPR015943">
    <property type="entry name" value="WD40/YVTN_repeat-like_dom_sf"/>
</dbReference>
<dbReference type="GeneTree" id="ENSGT00940000170888"/>
<evidence type="ECO:0000256" key="2">
    <source>
        <dbReference type="ARBA" id="ARBA00022574"/>
    </source>
</evidence>
<dbReference type="eggNOG" id="KOG1787">
    <property type="taxonomic scope" value="Eukaryota"/>
</dbReference>
<dbReference type="Pfam" id="PF13385">
    <property type="entry name" value="Laminin_G_3"/>
    <property type="match status" value="1"/>
</dbReference>
<feature type="compositionally biased region" description="Polar residues" evidence="5">
    <location>
        <begin position="1274"/>
        <end position="1287"/>
    </location>
</feature>
<dbReference type="SMART" id="SM00320">
    <property type="entry name" value="WD40"/>
    <property type="match status" value="5"/>
</dbReference>
<dbReference type="eggNOG" id="KOG1181">
    <property type="taxonomic scope" value="Eukaryota"/>
</dbReference>
<reference evidence="10" key="1">
    <citation type="submission" date="2003-08" db="EMBL/GenBank/DDBJ databases">
        <authorList>
            <person name="Birren B."/>
            <person name="Nusbaum C."/>
            <person name="Abebe A."/>
            <person name="Abouelleil A."/>
            <person name="Adekoya E."/>
            <person name="Ait-zahra M."/>
            <person name="Allen N."/>
            <person name="Allen T."/>
            <person name="An P."/>
            <person name="Anderson M."/>
            <person name="Anderson S."/>
            <person name="Arachchi H."/>
            <person name="Armbruster J."/>
            <person name="Bachantsang P."/>
            <person name="Baldwin J."/>
            <person name="Barry A."/>
            <person name="Bayul T."/>
            <person name="Blitshsteyn B."/>
            <person name="Bloom T."/>
            <person name="Blye J."/>
            <person name="Boguslavskiy L."/>
            <person name="Borowsky M."/>
            <person name="Boukhgalter B."/>
            <person name="Brunache A."/>
            <person name="Butler J."/>
            <person name="Calixte N."/>
            <person name="Calvo S."/>
            <person name="Camarata J."/>
            <person name="Campo K."/>
            <person name="Chang J."/>
            <person name="Cheshatsang Y."/>
            <person name="Citroen M."/>
            <person name="Collymore A."/>
            <person name="Considine T."/>
            <person name="Cook A."/>
            <person name="Cooke P."/>
            <person name="Corum B."/>
            <person name="Cuomo C."/>
            <person name="David R."/>
            <person name="Dawoe T."/>
            <person name="Degray S."/>
            <person name="Dodge S."/>
            <person name="Dooley K."/>
            <person name="Dorje P."/>
            <person name="Dorjee K."/>
            <person name="Dorris L."/>
            <person name="Duffey N."/>
            <person name="Dupes A."/>
            <person name="Elkins T."/>
            <person name="Engels R."/>
            <person name="Erickson J."/>
            <person name="Farina A."/>
            <person name="Faro S."/>
            <person name="Ferreira P."/>
            <person name="Fischer H."/>
            <person name="Fitzgerald M."/>
            <person name="Foley K."/>
            <person name="Gage D."/>
            <person name="Galagan J."/>
            <person name="Gearin G."/>
            <person name="Gnerre S."/>
            <person name="Gnirke A."/>
            <person name="Goyette A."/>
            <person name="Graham J."/>
            <person name="Grandbois E."/>
            <person name="Gyaltsen K."/>
            <person name="Hafez N."/>
            <person name="Hagopian D."/>
            <person name="Hagos B."/>
            <person name="Hall J."/>
            <person name="Hatcher B."/>
            <person name="Heller A."/>
            <person name="Higgins H."/>
            <person name="Honan T."/>
            <person name="Horn A."/>
            <person name="Houde N."/>
            <person name="Hughes L."/>
            <person name="Hulme W."/>
            <person name="Husby E."/>
            <person name="Iliev I."/>
            <person name="Jaffe D."/>
            <person name="Jones C."/>
            <person name="Kamal M."/>
            <person name="Kamat A."/>
            <person name="Kamvysselis M."/>
            <person name="Karlsson E."/>
            <person name="Kells C."/>
            <person name="Kieu A."/>
            <person name="Kisner P."/>
            <person name="Kodira C."/>
            <person name="Kulbokas E."/>
            <person name="Labutti K."/>
            <person name="Lama D."/>
            <person name="Landers T."/>
            <person name="Leger J."/>
            <person name="Levine S."/>
            <person name="Lewis D."/>
            <person name="Lewis T."/>
            <person name="Lindblad-toh K."/>
            <person name="Liu X."/>
            <person name="Lokyitsang T."/>
            <person name="Lokyitsang Y."/>
            <person name="Lucien O."/>
            <person name="Lui A."/>
            <person name="Ma L.J."/>
            <person name="Mabbitt R."/>
            <person name="Macdonald J."/>
            <person name="Maclean C."/>
            <person name="Major J."/>
            <person name="Manning J."/>
            <person name="Marabella R."/>
            <person name="Maru K."/>
            <person name="Matthews C."/>
            <person name="Mauceli E."/>
            <person name="Mccarthy M."/>
            <person name="Mcdonough S."/>
            <person name="Mcghee T."/>
            <person name="Meldrim J."/>
            <person name="Meneus L."/>
            <person name="Mesirov J."/>
            <person name="Mihalev A."/>
            <person name="Mihova T."/>
            <person name="Mikkelsen T."/>
            <person name="Mlenga V."/>
            <person name="Moru K."/>
            <person name="Mozes J."/>
            <person name="Mulrain L."/>
            <person name="Munson G."/>
            <person name="Naylor J."/>
            <person name="Newes C."/>
            <person name="Nguyen C."/>
            <person name="Nguyen N."/>
            <person name="Nguyen T."/>
            <person name="Nicol R."/>
            <person name="Nielsen C."/>
            <person name="Nizzari M."/>
            <person name="Norbu C."/>
            <person name="Norbu N."/>
            <person name="O'donnell P."/>
            <person name="Okoawo O."/>
            <person name="O'leary S."/>
            <person name="Omotosho B."/>
            <person name="O'neill K."/>
            <person name="Osman S."/>
            <person name="Parker S."/>
            <person name="Perrin D."/>
            <person name="Phunkhang P."/>
            <person name="Piqani B."/>
            <person name="Purcell S."/>
            <person name="Rachupka T."/>
            <person name="Ramasamy U."/>
            <person name="Rameau R."/>
            <person name="Ray V."/>
            <person name="Raymond C."/>
            <person name="Retta R."/>
            <person name="Richardson S."/>
            <person name="Rise C."/>
            <person name="Rodriguez J."/>
            <person name="Rogers J."/>
            <person name="Rogov P."/>
            <person name="Rutman M."/>
            <person name="Schupbach R."/>
            <person name="Seaman C."/>
            <person name="Settipalli S."/>
            <person name="Sharpe T."/>
            <person name="Sheridan J."/>
            <person name="Sherpa N."/>
            <person name="Shi J."/>
            <person name="Smirnov S."/>
            <person name="Smith C."/>
            <person name="Sougnez C."/>
            <person name="Spencer B."/>
            <person name="Stalker J."/>
            <person name="Stange-thomann N."/>
            <person name="Stavropoulos S."/>
            <person name="Stetson K."/>
            <person name="Stone C."/>
            <person name="Stone S."/>
            <person name="Stubbs M."/>
            <person name="Talamas J."/>
            <person name="Tchuinga P."/>
            <person name="Tenzing P."/>
            <person name="Tesfaye S."/>
            <person name="Theodore J."/>
            <person name="Thoulutsang Y."/>
            <person name="Topham K."/>
            <person name="Towey S."/>
            <person name="Tsamla T."/>
            <person name="Tsomo N."/>
            <person name="Vallee D."/>
            <person name="Vassiliev H."/>
            <person name="Venkataraman V."/>
            <person name="Vinson J."/>
            <person name="Vo A."/>
            <person name="Wade C."/>
            <person name="Wang S."/>
            <person name="Wangchuk T."/>
            <person name="Wangdi T."/>
            <person name="Whittaker C."/>
            <person name="Wilkinson J."/>
            <person name="Wu Y."/>
            <person name="Wyman D."/>
            <person name="Yadav S."/>
            <person name="Yang S."/>
            <person name="Yang X."/>
            <person name="Yeager S."/>
            <person name="Yee E."/>
            <person name="Young G."/>
            <person name="Zainoun J."/>
            <person name="Zembeck L."/>
            <person name="Zimmer A."/>
            <person name="Zody M."/>
            <person name="Lander E."/>
        </authorList>
    </citation>
    <scope>NUCLEOTIDE SEQUENCE [LARGE SCALE GENOMIC DNA]</scope>
</reference>
<dbReference type="InterPro" id="IPR031570">
    <property type="entry name" value="NBEA/BDCP_DUF4704"/>
</dbReference>
<dbReference type="Gene3D" id="2.130.10.10">
    <property type="entry name" value="YVTN repeat-like/Quinoprotein amine dehydrogenase"/>
    <property type="match status" value="1"/>
</dbReference>
<dbReference type="InterPro" id="IPR016024">
    <property type="entry name" value="ARM-type_fold"/>
</dbReference>
<dbReference type="CDD" id="cd06071">
    <property type="entry name" value="Beach"/>
    <property type="match status" value="1"/>
</dbReference>
<dbReference type="GO" id="GO:0019901">
    <property type="term" value="F:protein kinase binding"/>
    <property type="evidence" value="ECO:0007669"/>
    <property type="project" value="TreeGrafter"/>
</dbReference>
<dbReference type="GO" id="GO:0008104">
    <property type="term" value="P:intracellular protein localization"/>
    <property type="evidence" value="ECO:0007669"/>
    <property type="project" value="TreeGrafter"/>
</dbReference>
<dbReference type="SUPFAM" id="SSF50729">
    <property type="entry name" value="PH domain-like"/>
    <property type="match status" value="1"/>
</dbReference>
<sequence length="3200" mass="362282">MLCLLASYNISVKELKKLLSLLRAEGDKWPVHAVKLLGVLQATTERHGPDCFFSFPGRHNAAIALPPLKAWPYSNGFTFTTWFRMDPLNSLRLDVDKPYLYCFRNSKGLGYSGHFVGNCFIVTVLKSRGKGFQHCLKFEFKPRKWYMVTVVHIYNRWRSSEIKCYANGQLVSHSEMNWSIGGSDQYDKCFLGSAETGDDARVFCGQIAATYVFNEALSPSQAYALYQLGPSYKVPSYTYLFNIFYFFYIMQLKYILSKKCVLKILVRFSLNFEITLLKLLFTTCSNFNTLQNQFKFSTESDHLLANHHRKVLYEDSKLSDSLVLAYNPKSTDGQLCLECSPKSNRDNSSEAQRWFVHNPHALMLPGVKAVVTHSIHSALHSVGGAEVLFPLFSQLNYKQKDGSVDTSVKTKNTGFCSVKTQQQVLHGKGFLVIGTLLERAHKDHITMGVLDTIMAMAKFLDQLSTGSALMRQFCDYILFNPALWIHTTPEVQIALYTFLATEFVSSPTIQTNLRRVSTVLLLIHALKHYYWVENPQPRSGVLPKGLDGPRPAKDEILSIRAFILLFLKQLVTRTGGILEDELQSILGYLLTMARVDENILDVLQLLVAMVSEHGGTVAPVFDQRNGVVAIFKLLGSRSESVRVHALKLLAYFLKNLNTKRKTELLETQSLFMLVGERLLLYSDEFSLTTYNAMYEVLVEEPSTQLLQKCHSEPSATTLISNPVMLKVIGTILRQCSSPHTMELKLTYLNDLLLLFQMSRDNRRILLQQSVWQDWMLELGYLKPCSVQERDCQELIYSIFKVLLYHAIKLEWGGWRVWVDTLAIVHSKVSFHAHKEYMERMYEEYKSSEMMSQDQGGISAITGVGSTDTNGEKLNGNLHAMLCLSMRSIHIAGASKYRGLNDFVDNLKDMLDGLKDIVDGLKDILDGLKYLKFHRSRGLITVFLFLSPNYGLMHQLVYDIWLISKIWFLLLSLFFSVAIHILIMFVPGHLPTSPASITVASNMNEIEIVVEEPTGITTEQAVEDEDQRSEDVLQDVGGRKEDGNDRKEEDQNEDDQVPEAKDADVQSDPDDAEEVDQDPTQQAQSEKEGFSQTENGTDDQDQKNDEVTKQSETEEEQPSDGEDESTSQPESSTEDQDDAEDETEEKTSTKEEEINDQVQEDPEEEEISAPEQNNETEDKNEVSTSDSNEVDGQGGKNDESVIKEDDLSQGQIETLEAKTPMEETDEKDEELSPPVEAGDAVGDKSTEEQSPVENNQVEEDKESTDLQQKEEELPETSQLDKSMLNNENGPAKDKQEEFAEEPAPSTSTQSGTQQVEVNNEYTQIALFCRSFIVLIFTCMCYGHDLCKLYSSNQIFAIKILRSEKLIKHTKSDGLVNPPFHQASITSPQQQFSPGPRTVVFRVPEFNWSEVHLRLLDDLFSCLEVDIENWKSTNKMVELVNHSDNLILVHNTIHLVSQMIDNVILACGGILPILSSATSPNYELDSVESGHGLSMESAWSILNRLAAFTDVLAFATNINFSEIENEKNMSNGGILRQCLRTACLCAVRNCLELRYLRTSASVPSTPSTSNDAKEDVAVSATEAAGILLSMMSNDATPVVDPHKLLQENDVNRLKASIYRDLDDTKQSQFLALAVVYFVSVLMVSKYRDILDPESHEKLRQATVANRNSPKKKKLVSSAEVEAEEEDIPMDTVVLSNGHRSPENERNEEKEDPENKDGNLVYPDPVMFFRDTASSCFTKQFYNYFHRDQYWTKLCTNKSINFKKETKTLFKPKLQLVIQRARSKTKQKLAQMMNKVKFALSCFNPVYVTQFKKNNYIKLNKVNCHVSLSALCFLRHADWCLIYQLDHWVDSNICFELEQKVQLTFTYLSLESSVLNHRYCLFFCEQRTYYESSSDTRDKICTEFYHVAVIKLTKIVSFACCGVMFFGMFYYYFNFCQKQVFFFVKVENKLLIYFRNTFFFEKRLCPIIHTICSIHQVTSIQSSYQSFDRSVVVQSKADDKQGILLPHKNIYFPVGRKTKKLDAETPSTSNMADKTTISTTVATDISMTNGDAVDHTDLPQIDATTMNVQQDEAGKEALGFKNAEMPSIISTKNFNIKEFFELPLSNYMEISESSVSKQFSKVSHSPGDVSSRLERSMDQLAPLLRDIFIDFSSYLSKILTGSHGQELLVEGWTCLVLPGMVCMKSYTSVVELVMLLCSQEWQNSIQKNAGLAFIELINEGRLLCHAMKDHVVRVANEADFILSKQRAEDVKRHAQFESSSALFLAQQREEERQCDSLITAAKHRDHAQAHALKNRITNILTNKLGAWGSAFNSRASEFWKLDSWEDDTRRRRRFVRNPYGSSHPKATLMSRAELNAAHEAGTAGSLPRSPSNYSTHGAEQLAANEDDVIAADDYNSSYPQAGPVSFSTEADLIAPGVCLHGTFSITPDEFYFEVLEHHESFAKADPKVLLYIDGIHGKWLFQEVRAVFSRRYLLNNTALEIFLANRTCIMFNYPDADVMKKVVNYLPRVGIGTGCGLPQARRISLASPRQLLKSSNMTERWQRREVSNFEYIMFLNTISGRTFNDLNQYPVFPWVISNYDCEDLDLSLPSNFRDLSKPIGALNPKRSNYFASRYESWDDPTIPKFHYGTHYSNAAFTLGWLVRVEPFTSMFLNLQGGKFDHADRTFHSVQQSWKNCQRDSHDVKELIPEFYYLPEMFVNSNKYNLGKTSDGETLNDVKLPKWAKSADDFVRINRMALESEIVSCQIHQWIDLIFGFKQRGPEAVRATNVFYYLTYEGSVDLNKITDPVERSGLRDQIKNFGQTPSQLQMVPHPPRSSAMHITPMMFKEPEAQDVIMVLKFQSNSPVVYVTANTHPSLQQPAVFTCTKNLHFCVNKWNQIPDAKTTAPSAGDLDKPKLLPIEPDPLTNHGVNSAKRQIAETLDQSVEVHRGCFSVTADNKYLLSCGYWDRSFRIVYVESGALHQVVFGHWDVVTCISRSETYIGGDCYFVTGSRDATLMLWYWSGRRHLIVGDSNTLTENPTARAILTGHDTEITCAAVCAELGLIASGSLEGPILLHTITGDLLRSLEPDLPPDSGMPSSPQPELIVFTNEGMVIASYKQGLLCNFTMNGRNLSSKIIDDNIKGMLGSNNSQFLVTGGDKGVVQVWSAWDFNHLYTFPQCDAGIRAIALSHDQKTVITGMTSGSIVAFHINFNRWHYEYQNVT</sequence>
<dbReference type="SMART" id="SM01026">
    <property type="entry name" value="Beach"/>
    <property type="match status" value="1"/>
</dbReference>
<dbReference type="GO" id="GO:0016020">
    <property type="term" value="C:membrane"/>
    <property type="evidence" value="ECO:0007669"/>
    <property type="project" value="UniProtKB-SubCell"/>
</dbReference>
<dbReference type="InterPro" id="IPR046851">
    <property type="entry name" value="NBCH_WD40"/>
</dbReference>
<dbReference type="InterPro" id="IPR001680">
    <property type="entry name" value="WD40_rpt"/>
</dbReference>
<dbReference type="STRING" id="51511.ENSCSAVP00000008503"/>
<dbReference type="Gene3D" id="2.30.29.30">
    <property type="entry name" value="Pleckstrin-homology domain (PH domain)/Phosphotyrosine-binding domain (PTB)"/>
    <property type="match status" value="1"/>
</dbReference>
<feature type="compositionally biased region" description="Polar residues" evidence="5">
    <location>
        <begin position="1303"/>
        <end position="1313"/>
    </location>
</feature>
<dbReference type="InterPro" id="IPR050865">
    <property type="entry name" value="BEACH_Domain"/>
</dbReference>
<evidence type="ECO:0000259" key="8">
    <source>
        <dbReference type="PROSITE" id="PS51783"/>
    </source>
</evidence>
<reference evidence="9" key="3">
    <citation type="submission" date="2025-09" db="UniProtKB">
        <authorList>
            <consortium name="Ensembl"/>
        </authorList>
    </citation>
    <scope>IDENTIFICATION</scope>
</reference>
<evidence type="ECO:0000256" key="3">
    <source>
        <dbReference type="ARBA" id="ARBA00022737"/>
    </source>
</evidence>
<feature type="compositionally biased region" description="Basic and acidic residues" evidence="5">
    <location>
        <begin position="1195"/>
        <end position="1205"/>
    </location>
</feature>
<dbReference type="InterPro" id="IPR036322">
    <property type="entry name" value="WD40_repeat_dom_sf"/>
</dbReference>
<reference evidence="9" key="2">
    <citation type="submission" date="2025-08" db="UniProtKB">
        <authorList>
            <consortium name="Ensembl"/>
        </authorList>
    </citation>
    <scope>IDENTIFICATION</scope>
</reference>
<feature type="region of interest" description="Disordered" evidence="5">
    <location>
        <begin position="1011"/>
        <end position="1313"/>
    </location>
</feature>
<dbReference type="FunCoup" id="H2YT43">
    <property type="interactions" value="292"/>
</dbReference>
<evidence type="ECO:0000256" key="5">
    <source>
        <dbReference type="SAM" id="MobiDB-lite"/>
    </source>
</evidence>
<dbReference type="InterPro" id="IPR011993">
    <property type="entry name" value="PH-like_dom_sf"/>
</dbReference>
<dbReference type="PROSITE" id="PS50197">
    <property type="entry name" value="BEACH"/>
    <property type="match status" value="1"/>
</dbReference>
<feature type="compositionally biased region" description="Acidic residues" evidence="5">
    <location>
        <begin position="1112"/>
        <end position="1124"/>
    </location>
</feature>
<dbReference type="Ensembl" id="ENSCSAVT00000008613.1">
    <property type="protein sequence ID" value="ENSCSAVP00000008503.1"/>
    <property type="gene ID" value="ENSCSAVG00000005049.1"/>
</dbReference>
<evidence type="ECO:0000313" key="9">
    <source>
        <dbReference type="Ensembl" id="ENSCSAVP00000008503.1"/>
    </source>
</evidence>
<keyword evidence="6" id="KW-1133">Transmembrane helix</keyword>
<feature type="compositionally biased region" description="Acidic residues" evidence="5">
    <location>
        <begin position="1152"/>
        <end position="1167"/>
    </location>
</feature>
<dbReference type="CDD" id="cd01201">
    <property type="entry name" value="PH_BEACH"/>
    <property type="match status" value="1"/>
</dbReference>
<dbReference type="FunFam" id="2.60.120.200:FF:000010">
    <property type="entry name" value="neurobeachin isoform X2"/>
    <property type="match status" value="1"/>
</dbReference>
<keyword evidence="4 6" id="KW-0472">Membrane</keyword>
<dbReference type="OMA" id="ICFELEQ"/>
<name>H2YT43_CIOSA</name>
<keyword evidence="6" id="KW-0812">Transmembrane</keyword>
<dbReference type="InParanoid" id="H2YT43"/>
<dbReference type="SUPFAM" id="SSF49899">
    <property type="entry name" value="Concanavalin A-like lectins/glucanases"/>
    <property type="match status" value="1"/>
</dbReference>
<keyword evidence="2" id="KW-0853">WD repeat</keyword>
<feature type="compositionally biased region" description="Acidic residues" evidence="5">
    <location>
        <begin position="1064"/>
        <end position="1076"/>
    </location>
</feature>
<feature type="compositionally biased region" description="Basic and acidic residues" evidence="5">
    <location>
        <begin position="1099"/>
        <end position="1111"/>
    </location>
</feature>
<dbReference type="Gene3D" id="1.10.1540.10">
    <property type="entry name" value="BEACH domain"/>
    <property type="match status" value="1"/>
</dbReference>
<dbReference type="SUPFAM" id="SSF50978">
    <property type="entry name" value="WD40 repeat-like"/>
    <property type="match status" value="1"/>
</dbReference>
<dbReference type="SUPFAM" id="SSF81837">
    <property type="entry name" value="BEACH domain"/>
    <property type="match status" value="1"/>
</dbReference>
<feature type="domain" description="BEACH" evidence="7">
    <location>
        <begin position="2523"/>
        <end position="2812"/>
    </location>
</feature>
<feature type="domain" description="BEACH-type PH" evidence="8">
    <location>
        <begin position="2396"/>
        <end position="2504"/>
    </location>
</feature>
<dbReference type="FunFam" id="1.10.1540.10:FF:000001">
    <property type="entry name" value="neurobeachin isoform X1"/>
    <property type="match status" value="1"/>
</dbReference>
<dbReference type="InterPro" id="IPR000409">
    <property type="entry name" value="BEACH_dom"/>
</dbReference>
<feature type="compositionally biased region" description="Acidic residues" evidence="5">
    <location>
        <begin position="1131"/>
        <end position="1143"/>
    </location>
</feature>
<accession>H2YT43</accession>
<evidence type="ECO:0000256" key="4">
    <source>
        <dbReference type="ARBA" id="ARBA00023136"/>
    </source>
</evidence>
<dbReference type="PROSITE" id="PS51783">
    <property type="entry name" value="PH_BEACH"/>
    <property type="match status" value="1"/>
</dbReference>
<dbReference type="InterPro" id="IPR023362">
    <property type="entry name" value="PH-BEACH_dom"/>
</dbReference>
<protein>
    <recommendedName>
        <fullName evidence="11">DUF4704 domain-containing protein</fullName>
    </recommendedName>
</protein>
<organism evidence="9 10">
    <name type="scientific">Ciona savignyi</name>
    <name type="common">Pacific transparent sea squirt</name>
    <dbReference type="NCBI Taxonomy" id="51511"/>
    <lineage>
        <taxon>Eukaryota</taxon>
        <taxon>Metazoa</taxon>
        <taxon>Chordata</taxon>
        <taxon>Tunicata</taxon>
        <taxon>Ascidiacea</taxon>
        <taxon>Phlebobranchia</taxon>
        <taxon>Cionidae</taxon>
        <taxon>Ciona</taxon>
    </lineage>
</organism>
<feature type="compositionally biased region" description="Acidic residues" evidence="5">
    <location>
        <begin position="1221"/>
        <end position="1230"/>
    </location>
</feature>
<keyword evidence="3" id="KW-0677">Repeat</keyword>
<dbReference type="Pfam" id="PF02138">
    <property type="entry name" value="Beach"/>
    <property type="match status" value="1"/>
</dbReference>
<feature type="transmembrane region" description="Helical" evidence="6">
    <location>
        <begin position="965"/>
        <end position="985"/>
    </location>
</feature>
<feature type="compositionally biased region" description="Basic and acidic residues" evidence="5">
    <location>
        <begin position="1697"/>
        <end position="1714"/>
    </location>
</feature>
<dbReference type="InterPro" id="IPR013320">
    <property type="entry name" value="ConA-like_dom_sf"/>
</dbReference>
<evidence type="ECO:0000259" key="7">
    <source>
        <dbReference type="PROSITE" id="PS50197"/>
    </source>
</evidence>